<proteinExistence type="predicted"/>
<dbReference type="EMBL" id="KP671755">
    <property type="protein sequence ID" value="AJT60882.1"/>
    <property type="molecule type" value="Genomic_DNA"/>
</dbReference>
<dbReference type="GeneID" id="26628367"/>
<name>A0A0D4DB26_9CAUD</name>
<organism evidence="1 2">
    <name type="scientific">Vibrio phage ValKK3</name>
    <dbReference type="NCBI Taxonomy" id="1610855"/>
    <lineage>
        <taxon>Viruses</taxon>
        <taxon>Duplodnaviria</taxon>
        <taxon>Heunggongvirae</taxon>
        <taxon>Uroviricota</taxon>
        <taxon>Caudoviricetes</taxon>
        <taxon>Pantevenvirales</taxon>
        <taxon>Straboviridae</taxon>
        <taxon>Schizotequatrovirus</taxon>
        <taxon>Schizotequatrovirus valkk3</taxon>
    </lineage>
</organism>
<reference evidence="1 2" key="1">
    <citation type="journal article" date="2016" name="Genom Data">
        <title>Complete genome sequence of a giant Vibrio phage ValKK3 infecting Vibrio alginolyticus.</title>
        <authorList>
            <person name="Lal T.M."/>
            <person name="Sano M."/>
            <person name="Hatai K."/>
            <person name="Ransangan J."/>
        </authorList>
    </citation>
    <scope>NUCLEOTIDE SEQUENCE [LARGE SCALE GENOMIC DNA]</scope>
</reference>
<evidence type="ECO:0000313" key="1">
    <source>
        <dbReference type="EMBL" id="AJT60882.1"/>
    </source>
</evidence>
<dbReference type="Proteomes" id="UP000202888">
    <property type="component" value="Segment"/>
</dbReference>
<dbReference type="OrthoDB" id="27249at10239"/>
<dbReference type="RefSeq" id="YP_009201144.1">
    <property type="nucleotide sequence ID" value="NC_028829.1"/>
</dbReference>
<sequence>MKLLTKIKDFLFPTITPPEIGERYLQIGKDWVDTSVGANIIEVVNVSKDGKHIQYDWVCIEGKEMSISARTTYEMSTHHLYNYFEKHND</sequence>
<protein>
    <submittedName>
        <fullName evidence="1">Uncharacterized protein</fullName>
    </submittedName>
</protein>
<evidence type="ECO:0000313" key="2">
    <source>
        <dbReference type="Proteomes" id="UP000202888"/>
    </source>
</evidence>
<dbReference type="KEGG" id="vg:26628367"/>
<accession>A0A0D4DB26</accession>
<keyword evidence="2" id="KW-1185">Reference proteome</keyword>